<dbReference type="InterPro" id="IPR006094">
    <property type="entry name" value="Oxid_FAD_bind_N"/>
</dbReference>
<dbReference type="EMBL" id="UYSG01000013">
    <property type="protein sequence ID" value="VDL11759.1"/>
    <property type="molecule type" value="Genomic_DNA"/>
</dbReference>
<reference evidence="13" key="1">
    <citation type="submission" date="2017-02" db="UniProtKB">
        <authorList>
            <consortium name="WormBaseParasite"/>
        </authorList>
    </citation>
    <scope>IDENTIFICATION</scope>
</reference>
<evidence type="ECO:0000256" key="6">
    <source>
        <dbReference type="ARBA" id="ARBA00039003"/>
    </source>
</evidence>
<keyword evidence="4" id="KW-0274">FAD</keyword>
<dbReference type="Gene3D" id="3.30.465.10">
    <property type="match status" value="1"/>
</dbReference>
<dbReference type="InterPro" id="IPR016167">
    <property type="entry name" value="FAD-bd_PCMH_sub1"/>
</dbReference>
<evidence type="ECO:0000256" key="1">
    <source>
        <dbReference type="ARBA" id="ARBA00001974"/>
    </source>
</evidence>
<dbReference type="PANTHER" id="PTHR43716">
    <property type="entry name" value="D-2-HYDROXYGLUTARATE DEHYDROGENASE, MITOCHONDRIAL"/>
    <property type="match status" value="1"/>
</dbReference>
<name>A0A0R3S7T6_HYMDI</name>
<dbReference type="STRING" id="6216.A0A0R3S7T6"/>
<dbReference type="GO" id="GO:0071949">
    <property type="term" value="F:FAD binding"/>
    <property type="evidence" value="ECO:0007669"/>
    <property type="project" value="InterPro"/>
</dbReference>
<evidence type="ECO:0000313" key="11">
    <source>
        <dbReference type="EMBL" id="VDL11759.1"/>
    </source>
</evidence>
<dbReference type="InterPro" id="IPR036318">
    <property type="entry name" value="FAD-bd_PCMH-like_sf"/>
</dbReference>
<keyword evidence="3" id="KW-0285">Flavoprotein</keyword>
<evidence type="ECO:0000313" key="13">
    <source>
        <dbReference type="WBParaSite" id="HDID_0000014001-mRNA-1"/>
    </source>
</evidence>
<dbReference type="Pfam" id="PF01565">
    <property type="entry name" value="FAD_binding_4"/>
    <property type="match status" value="1"/>
</dbReference>
<evidence type="ECO:0000256" key="3">
    <source>
        <dbReference type="ARBA" id="ARBA00022630"/>
    </source>
</evidence>
<comment type="catalytic activity">
    <reaction evidence="9">
        <text>(R)-malate + A = oxaloacetate + AH2</text>
        <dbReference type="Rhea" id="RHEA:67460"/>
        <dbReference type="ChEBI" id="CHEBI:13193"/>
        <dbReference type="ChEBI" id="CHEBI:15588"/>
        <dbReference type="ChEBI" id="CHEBI:16452"/>
        <dbReference type="ChEBI" id="CHEBI:17499"/>
    </reaction>
    <physiologicalReaction direction="left-to-right" evidence="9">
        <dbReference type="Rhea" id="RHEA:67461"/>
    </physiologicalReaction>
</comment>
<evidence type="ECO:0000259" key="10">
    <source>
        <dbReference type="PROSITE" id="PS51387"/>
    </source>
</evidence>
<evidence type="ECO:0000256" key="7">
    <source>
        <dbReference type="ARBA" id="ARBA00039639"/>
    </source>
</evidence>
<gene>
    <name evidence="11" type="ORF">HDID_LOCUS141</name>
</gene>
<reference evidence="11 12" key="2">
    <citation type="submission" date="2018-11" db="EMBL/GenBank/DDBJ databases">
        <authorList>
            <consortium name="Pathogen Informatics"/>
        </authorList>
    </citation>
    <scope>NUCLEOTIDE SEQUENCE [LARGE SCALE GENOMIC DNA]</scope>
</reference>
<sequence>MRLPSARNRLESDMMNSLRRLTFPCRFAFHTYTQSRDHKRRPDLGTVGDYEASHFERIFDNHSDQPKCVLTKPDEVQCFNRDYTGHYEGSSGLVVLPTSTEQVAEAVKLCNHWKLGILPQGGNTSLVGSSTPSYDEVILSTRRLNKILSIDTDTCTVVCESGVIPADLELALSDPIYNLILPLDVGSWDICCLGGNASTNARGIRTLKYHDFRHSIVGLEAVLPNGEILNVLDGSHKDPVGVDLKHCFIGTEGIFGIITKLAIRCSPRPKSTDVALINNSALSVVEREMNLRLPVSDNERGYGRQGNRHAIFIEISSSASDCHELITNFITKIRDLRLKVVIDACKSSGLVFKFDLKIPARQVPELVRLFESVSAEDRLITSANESIQRAPDGSRNVARIKDLIVFGQLPTGNVHVVATVDPHSWEIEQKHGTETQKRAIPECLKRLESVLCRWLRSNNVASSGGFLSLSRECDGQWMRWVHRLETDESGASADGHFPGRDLQMALKDAWDPKGIMNPYKAWPFTNF</sequence>
<dbReference type="InterPro" id="IPR004113">
    <property type="entry name" value="FAD-bd_oxidored_4_C"/>
</dbReference>
<dbReference type="AlphaFoldDB" id="A0A0R3S7T6"/>
<dbReference type="OrthoDB" id="5332616at2759"/>
<comment type="function">
    <text evidence="8">Catalyzes the oxidation of D-2-hydroxyglutarate (D-2-HG) to alpha-ketoglutarate. Also catalyzes the oxidation of other D-2-hydroxyacids, such as D-malate (D-MAL) and D-lactate (D-LAC). Exhibits high activities towards D-2-HG and D-MAL but a very weak activity towards D-LAC.</text>
</comment>
<dbReference type="PANTHER" id="PTHR43716:SF1">
    <property type="entry name" value="D-2-HYDROXYGLUTARATE DEHYDROGENASE, MITOCHONDRIAL"/>
    <property type="match status" value="1"/>
</dbReference>
<protein>
    <recommendedName>
        <fullName evidence="7">D-2-hydroxyglutarate dehydrogenase, mitochondrial</fullName>
        <ecNumber evidence="6">1.1.99.39</ecNumber>
    </recommendedName>
</protein>
<evidence type="ECO:0000256" key="5">
    <source>
        <dbReference type="ARBA" id="ARBA00023002"/>
    </source>
</evidence>
<proteinExistence type="inferred from homology"/>
<dbReference type="InterPro" id="IPR051264">
    <property type="entry name" value="FAD-oxidored/transferase_4"/>
</dbReference>
<dbReference type="Gene3D" id="3.30.43.10">
    <property type="entry name" value="Uridine Diphospho-n-acetylenolpyruvylglucosamine Reductase, domain 2"/>
    <property type="match status" value="1"/>
</dbReference>
<dbReference type="PROSITE" id="PS51387">
    <property type="entry name" value="FAD_PCMH"/>
    <property type="match status" value="1"/>
</dbReference>
<evidence type="ECO:0000313" key="12">
    <source>
        <dbReference type="Proteomes" id="UP000274504"/>
    </source>
</evidence>
<dbReference type="InterPro" id="IPR016169">
    <property type="entry name" value="FAD-bd_PCMH_sub2"/>
</dbReference>
<dbReference type="GO" id="GO:0051990">
    <property type="term" value="F:(R)-2-hydroxyglutarate dehydrogenase activity"/>
    <property type="evidence" value="ECO:0007669"/>
    <property type="project" value="UniProtKB-EC"/>
</dbReference>
<dbReference type="EC" id="1.1.99.39" evidence="6"/>
<accession>A0A0R3S7T6</accession>
<dbReference type="SUPFAM" id="SSF55103">
    <property type="entry name" value="FAD-linked oxidases, C-terminal domain"/>
    <property type="match status" value="1"/>
</dbReference>
<feature type="domain" description="FAD-binding PCMH-type" evidence="10">
    <location>
        <begin position="87"/>
        <end position="268"/>
    </location>
</feature>
<evidence type="ECO:0000256" key="8">
    <source>
        <dbReference type="ARBA" id="ARBA00045410"/>
    </source>
</evidence>
<keyword evidence="5" id="KW-0560">Oxidoreductase</keyword>
<dbReference type="Proteomes" id="UP000274504">
    <property type="component" value="Unassembled WGS sequence"/>
</dbReference>
<comment type="similarity">
    <text evidence="2">Belongs to the FAD-binding oxidoreductase/transferase type 4 family.</text>
</comment>
<dbReference type="InterPro" id="IPR016164">
    <property type="entry name" value="FAD-linked_Oxase-like_C"/>
</dbReference>
<evidence type="ECO:0000256" key="9">
    <source>
        <dbReference type="ARBA" id="ARBA00049267"/>
    </source>
</evidence>
<dbReference type="InterPro" id="IPR016166">
    <property type="entry name" value="FAD-bd_PCMH"/>
</dbReference>
<dbReference type="WBParaSite" id="HDID_0000014001-mRNA-1">
    <property type="protein sequence ID" value="HDID_0000014001-mRNA-1"/>
    <property type="gene ID" value="HDID_0000014001"/>
</dbReference>
<dbReference type="GO" id="GO:0005739">
    <property type="term" value="C:mitochondrion"/>
    <property type="evidence" value="ECO:0007669"/>
    <property type="project" value="TreeGrafter"/>
</dbReference>
<evidence type="ECO:0000256" key="2">
    <source>
        <dbReference type="ARBA" id="ARBA00008000"/>
    </source>
</evidence>
<organism evidence="13">
    <name type="scientific">Hymenolepis diminuta</name>
    <name type="common">Rat tapeworm</name>
    <dbReference type="NCBI Taxonomy" id="6216"/>
    <lineage>
        <taxon>Eukaryota</taxon>
        <taxon>Metazoa</taxon>
        <taxon>Spiralia</taxon>
        <taxon>Lophotrochozoa</taxon>
        <taxon>Platyhelminthes</taxon>
        <taxon>Cestoda</taxon>
        <taxon>Eucestoda</taxon>
        <taxon>Cyclophyllidea</taxon>
        <taxon>Hymenolepididae</taxon>
        <taxon>Hymenolepis</taxon>
    </lineage>
</organism>
<evidence type="ECO:0000256" key="4">
    <source>
        <dbReference type="ARBA" id="ARBA00022827"/>
    </source>
</evidence>
<dbReference type="Pfam" id="PF02913">
    <property type="entry name" value="FAD-oxidase_C"/>
    <property type="match status" value="1"/>
</dbReference>
<comment type="cofactor">
    <cofactor evidence="1">
        <name>FAD</name>
        <dbReference type="ChEBI" id="CHEBI:57692"/>
    </cofactor>
</comment>
<dbReference type="SUPFAM" id="SSF56176">
    <property type="entry name" value="FAD-binding/transporter-associated domain-like"/>
    <property type="match status" value="1"/>
</dbReference>